<dbReference type="GeneID" id="87841891"/>
<name>A0AAE0H5X8_9PEZI</name>
<feature type="compositionally biased region" description="Polar residues" evidence="1">
    <location>
        <begin position="12"/>
        <end position="21"/>
    </location>
</feature>
<feature type="region of interest" description="Disordered" evidence="1">
    <location>
        <begin position="1"/>
        <end position="34"/>
    </location>
</feature>
<dbReference type="AlphaFoldDB" id="A0AAE0H5X8"/>
<dbReference type="RefSeq" id="XP_062654047.1">
    <property type="nucleotide sequence ID" value="XM_062804943.1"/>
</dbReference>
<evidence type="ECO:0000313" key="2">
    <source>
        <dbReference type="EMBL" id="KAK3290533.1"/>
    </source>
</evidence>
<proteinExistence type="predicted"/>
<evidence type="ECO:0000313" key="3">
    <source>
        <dbReference type="Proteomes" id="UP001278766"/>
    </source>
</evidence>
<reference evidence="2" key="1">
    <citation type="journal article" date="2023" name="Mol. Phylogenet. Evol.">
        <title>Genome-scale phylogeny and comparative genomics of the fungal order Sordariales.</title>
        <authorList>
            <person name="Hensen N."/>
            <person name="Bonometti L."/>
            <person name="Westerberg I."/>
            <person name="Brannstrom I.O."/>
            <person name="Guillou S."/>
            <person name="Cros-Aarteil S."/>
            <person name="Calhoun S."/>
            <person name="Haridas S."/>
            <person name="Kuo A."/>
            <person name="Mondo S."/>
            <person name="Pangilinan J."/>
            <person name="Riley R."/>
            <person name="LaButti K."/>
            <person name="Andreopoulos B."/>
            <person name="Lipzen A."/>
            <person name="Chen C."/>
            <person name="Yan M."/>
            <person name="Daum C."/>
            <person name="Ng V."/>
            <person name="Clum A."/>
            <person name="Steindorff A."/>
            <person name="Ohm R.A."/>
            <person name="Martin F."/>
            <person name="Silar P."/>
            <person name="Natvig D.O."/>
            <person name="Lalanne C."/>
            <person name="Gautier V."/>
            <person name="Ament-Velasquez S.L."/>
            <person name="Kruys A."/>
            <person name="Hutchinson M.I."/>
            <person name="Powell A.J."/>
            <person name="Barry K."/>
            <person name="Miller A.N."/>
            <person name="Grigoriev I.V."/>
            <person name="Debuchy R."/>
            <person name="Gladieux P."/>
            <person name="Hiltunen Thoren M."/>
            <person name="Johannesson H."/>
        </authorList>
    </citation>
    <scope>NUCLEOTIDE SEQUENCE</scope>
    <source>
        <strain evidence="2">CBS 168.71</strain>
    </source>
</reference>
<gene>
    <name evidence="2" type="ORF">B0H64DRAFT_412741</name>
</gene>
<protein>
    <submittedName>
        <fullName evidence="2">Uncharacterized protein</fullName>
    </submittedName>
</protein>
<accession>A0AAE0H5X8</accession>
<organism evidence="2 3">
    <name type="scientific">Chaetomium fimeti</name>
    <dbReference type="NCBI Taxonomy" id="1854472"/>
    <lineage>
        <taxon>Eukaryota</taxon>
        <taxon>Fungi</taxon>
        <taxon>Dikarya</taxon>
        <taxon>Ascomycota</taxon>
        <taxon>Pezizomycotina</taxon>
        <taxon>Sordariomycetes</taxon>
        <taxon>Sordariomycetidae</taxon>
        <taxon>Sordariales</taxon>
        <taxon>Chaetomiaceae</taxon>
        <taxon>Chaetomium</taxon>
    </lineage>
</organism>
<reference evidence="2" key="2">
    <citation type="submission" date="2023-06" db="EMBL/GenBank/DDBJ databases">
        <authorList>
            <consortium name="Lawrence Berkeley National Laboratory"/>
            <person name="Haridas S."/>
            <person name="Hensen N."/>
            <person name="Bonometti L."/>
            <person name="Westerberg I."/>
            <person name="Brannstrom I.O."/>
            <person name="Guillou S."/>
            <person name="Cros-Aarteil S."/>
            <person name="Calhoun S."/>
            <person name="Kuo A."/>
            <person name="Mondo S."/>
            <person name="Pangilinan J."/>
            <person name="Riley R."/>
            <person name="Labutti K."/>
            <person name="Andreopoulos B."/>
            <person name="Lipzen A."/>
            <person name="Chen C."/>
            <person name="Yanf M."/>
            <person name="Daum C."/>
            <person name="Ng V."/>
            <person name="Clum A."/>
            <person name="Steindorff A."/>
            <person name="Ohm R."/>
            <person name="Martin F."/>
            <person name="Silar P."/>
            <person name="Natvig D."/>
            <person name="Lalanne C."/>
            <person name="Gautier V."/>
            <person name="Ament-Velasquez S.L."/>
            <person name="Kruys A."/>
            <person name="Hutchinson M.I."/>
            <person name="Powell A.J."/>
            <person name="Barry K."/>
            <person name="Miller A.N."/>
            <person name="Grigoriev I.V."/>
            <person name="Debuchy R."/>
            <person name="Gladieux P."/>
            <person name="Thoren M.H."/>
            <person name="Johannesson H."/>
        </authorList>
    </citation>
    <scope>NUCLEOTIDE SEQUENCE</scope>
    <source>
        <strain evidence="2">CBS 168.71</strain>
    </source>
</reference>
<keyword evidence="3" id="KW-1185">Reference proteome</keyword>
<dbReference type="Proteomes" id="UP001278766">
    <property type="component" value="Unassembled WGS sequence"/>
</dbReference>
<comment type="caution">
    <text evidence="2">The sequence shown here is derived from an EMBL/GenBank/DDBJ whole genome shotgun (WGS) entry which is preliminary data.</text>
</comment>
<evidence type="ECO:0000256" key="1">
    <source>
        <dbReference type="SAM" id="MobiDB-lite"/>
    </source>
</evidence>
<sequence length="111" mass="12402">MTHRLRVASKLPRSQQYTPVSSPHAPSRPSPGPVRVISATQQVQIRLSTTAIITPREKTLLAKEAAASGSPPLTWPHKGWDDKVVLEVVPSHRKPRTLSDRIAWRMIRACR</sequence>
<dbReference type="EMBL" id="JAUEPN010000013">
    <property type="protein sequence ID" value="KAK3290533.1"/>
    <property type="molecule type" value="Genomic_DNA"/>
</dbReference>